<dbReference type="RefSeq" id="XP_040774043.1">
    <property type="nucleotide sequence ID" value="XM_040925648.1"/>
</dbReference>
<feature type="region of interest" description="Disordered" evidence="1">
    <location>
        <begin position="216"/>
        <end position="311"/>
    </location>
</feature>
<feature type="compositionally biased region" description="Polar residues" evidence="1">
    <location>
        <begin position="33"/>
        <end position="43"/>
    </location>
</feature>
<feature type="compositionally biased region" description="Basic residues" evidence="1">
    <location>
        <begin position="1"/>
        <end position="12"/>
    </location>
</feature>
<sequence length="447" mass="48201">MAFIRKFWKKPSKQPEGPLPVNPHHERFALESLESTQKSSESGKSQDHHKSHATGQNRSIANPYDWPSRNQQRPVYQPPADLYSQRTDTKNVPTMTAPEARGHALFQAYADGITTAHDRVQFAANLRLLQEAEERRARTGVSGRDAYMMAGCRSPSCSYSPLPPPSAVVHHGGSPKLISWAPSGTPSSPMSVDLGEYRPKEQVNKVVVRRFMAHCDDDDDDDDDNNAACANEDGSNDGYFPSLESPSPTSHTVTSAAGNWGVSSPSSSPQRPPRALLSQQRSNATVTLASASSTSTSSAATNNPPPRDLVGPRLEAWHCLTGAIPPSVTTKTQYQQQDTTSGGKSSQACSASGSYPSSGPASGNQGTDYPSKARKAGQPTRIEMPKMPSYRGVDICAADAPKRSETSTKTSVTPPSKRSDSPPTTTKRSSTPKRSEALARWDEAYPH</sequence>
<feature type="compositionally biased region" description="Low complexity" evidence="1">
    <location>
        <begin position="282"/>
        <end position="302"/>
    </location>
</feature>
<name>A0A9P4XY48_CRYP1</name>
<feature type="compositionally biased region" description="Basic and acidic residues" evidence="1">
    <location>
        <begin position="433"/>
        <end position="447"/>
    </location>
</feature>
<reference evidence="2" key="1">
    <citation type="journal article" date="2020" name="Phytopathology">
        <title>Genome sequence of the chestnut blight fungus Cryphonectria parasitica EP155: A fundamental resource for an archetypical invasive plant pathogen.</title>
        <authorList>
            <person name="Crouch J.A."/>
            <person name="Dawe A."/>
            <person name="Aerts A."/>
            <person name="Barry K."/>
            <person name="Churchill A.C.L."/>
            <person name="Grimwood J."/>
            <person name="Hillman B."/>
            <person name="Milgroom M.G."/>
            <person name="Pangilinan J."/>
            <person name="Smith M."/>
            <person name="Salamov A."/>
            <person name="Schmutz J."/>
            <person name="Yadav J."/>
            <person name="Grigoriev I.V."/>
            <person name="Nuss D."/>
        </authorList>
    </citation>
    <scope>NUCLEOTIDE SEQUENCE</scope>
    <source>
        <strain evidence="2">EP155</strain>
    </source>
</reference>
<dbReference type="AlphaFoldDB" id="A0A9P4XY48"/>
<feature type="region of interest" description="Disordered" evidence="1">
    <location>
        <begin position="328"/>
        <end position="447"/>
    </location>
</feature>
<dbReference type="Proteomes" id="UP000803844">
    <property type="component" value="Unassembled WGS sequence"/>
</dbReference>
<feature type="compositionally biased region" description="Low complexity" evidence="1">
    <location>
        <begin position="407"/>
        <end position="429"/>
    </location>
</feature>
<evidence type="ECO:0000313" key="3">
    <source>
        <dbReference type="Proteomes" id="UP000803844"/>
    </source>
</evidence>
<feature type="region of interest" description="Disordered" evidence="1">
    <location>
        <begin position="1"/>
        <end position="95"/>
    </location>
</feature>
<gene>
    <name evidence="2" type="ORF">M406DRAFT_73717</name>
</gene>
<organism evidence="2 3">
    <name type="scientific">Cryphonectria parasitica (strain ATCC 38755 / EP155)</name>
    <dbReference type="NCBI Taxonomy" id="660469"/>
    <lineage>
        <taxon>Eukaryota</taxon>
        <taxon>Fungi</taxon>
        <taxon>Dikarya</taxon>
        <taxon>Ascomycota</taxon>
        <taxon>Pezizomycotina</taxon>
        <taxon>Sordariomycetes</taxon>
        <taxon>Sordariomycetidae</taxon>
        <taxon>Diaporthales</taxon>
        <taxon>Cryphonectriaceae</taxon>
        <taxon>Cryphonectria-Endothia species complex</taxon>
        <taxon>Cryphonectria</taxon>
    </lineage>
</organism>
<feature type="compositionally biased region" description="Low complexity" evidence="1">
    <location>
        <begin position="329"/>
        <end position="363"/>
    </location>
</feature>
<dbReference type="EMBL" id="MU032349">
    <property type="protein sequence ID" value="KAF3763064.1"/>
    <property type="molecule type" value="Genomic_DNA"/>
</dbReference>
<accession>A0A9P4XY48</accession>
<evidence type="ECO:0000313" key="2">
    <source>
        <dbReference type="EMBL" id="KAF3763064.1"/>
    </source>
</evidence>
<evidence type="ECO:0000256" key="1">
    <source>
        <dbReference type="SAM" id="MobiDB-lite"/>
    </source>
</evidence>
<dbReference type="GeneID" id="63842777"/>
<comment type="caution">
    <text evidence="2">The sequence shown here is derived from an EMBL/GenBank/DDBJ whole genome shotgun (WGS) entry which is preliminary data.</text>
</comment>
<protein>
    <submittedName>
        <fullName evidence="2">Uncharacterized protein</fullName>
    </submittedName>
</protein>
<feature type="compositionally biased region" description="Polar residues" evidence="1">
    <location>
        <begin position="244"/>
        <end position="257"/>
    </location>
</feature>
<feature type="compositionally biased region" description="Polar residues" evidence="1">
    <location>
        <begin position="84"/>
        <end position="94"/>
    </location>
</feature>
<proteinExistence type="predicted"/>
<keyword evidence="3" id="KW-1185">Reference proteome</keyword>
<feature type="compositionally biased region" description="Acidic residues" evidence="1">
    <location>
        <begin position="216"/>
        <end position="225"/>
    </location>
</feature>